<protein>
    <recommendedName>
        <fullName evidence="1">RNase H type-1 domain-containing protein</fullName>
    </recommendedName>
</protein>
<dbReference type="Proteomes" id="UP001281410">
    <property type="component" value="Unassembled WGS sequence"/>
</dbReference>
<dbReference type="InterPro" id="IPR002156">
    <property type="entry name" value="RNaseH_domain"/>
</dbReference>
<feature type="domain" description="RNase H type-1" evidence="1">
    <location>
        <begin position="399"/>
        <end position="519"/>
    </location>
</feature>
<sequence length="549" mass="60793">MGCGVSMVDLMDGNSLCTQELGRWYDSNVRGLQKEIRAKHDELRVASSNIFPGAWVGISQVEGDHDALREREELYWHQRSRDMWLSNGDKNIKYFHWRASARRARNHIRGLFDNSNDIRSVVFDMYPTIAPGPYGLLALFLSMILTESSRDIAGFRCSKGGLKITHLFLTDDSLLFTRASERDFRAIRSAALDSYASALGQVVNFDKFVLCVSSKVSHSRVETLAQYISVRLVECHKRYLGRPSFAGKNKRMLFASSRDLVWDRVREEWWRLWFFSLVEFPLGQGTVGGWIQVAHWAGRLSVDLSLSLGPKTGYIQSGVAACVGIPCSSSQLPYSITWHYDKFKAFSVKSGYHIGCNLLSIPGPSDFYRANAVAMTCPSSSGLVGALWRPPDPGLYKVNTDAALDVASRKIGIGLIIHNCFGKVMASSAQSVLAVYSPLVTEELVIFRGLRFAREVGLAPCFIESKAQVVANLFNSDNVPFADVGLILKDCKLLLEASLGCCVGFAPTLANKATHGFAKLGLSLYSDCFWIEECPSNVASIVLGDCPNQ</sequence>
<dbReference type="EMBL" id="JANJYJ010000006">
    <property type="protein sequence ID" value="KAK3204451.1"/>
    <property type="molecule type" value="Genomic_DNA"/>
</dbReference>
<organism evidence="2 3">
    <name type="scientific">Dipteronia sinensis</name>
    <dbReference type="NCBI Taxonomy" id="43782"/>
    <lineage>
        <taxon>Eukaryota</taxon>
        <taxon>Viridiplantae</taxon>
        <taxon>Streptophyta</taxon>
        <taxon>Embryophyta</taxon>
        <taxon>Tracheophyta</taxon>
        <taxon>Spermatophyta</taxon>
        <taxon>Magnoliopsida</taxon>
        <taxon>eudicotyledons</taxon>
        <taxon>Gunneridae</taxon>
        <taxon>Pentapetalae</taxon>
        <taxon>rosids</taxon>
        <taxon>malvids</taxon>
        <taxon>Sapindales</taxon>
        <taxon>Sapindaceae</taxon>
        <taxon>Hippocastanoideae</taxon>
        <taxon>Acereae</taxon>
        <taxon>Dipteronia</taxon>
    </lineage>
</organism>
<comment type="caution">
    <text evidence="2">The sequence shown here is derived from an EMBL/GenBank/DDBJ whole genome shotgun (WGS) entry which is preliminary data.</text>
</comment>
<dbReference type="InterPro" id="IPR052929">
    <property type="entry name" value="RNase_H-like_EbsB-rel"/>
</dbReference>
<dbReference type="Pfam" id="PF13456">
    <property type="entry name" value="RVT_3"/>
    <property type="match status" value="1"/>
</dbReference>
<dbReference type="GO" id="GO:0003676">
    <property type="term" value="F:nucleic acid binding"/>
    <property type="evidence" value="ECO:0007669"/>
    <property type="project" value="InterPro"/>
</dbReference>
<proteinExistence type="predicted"/>
<dbReference type="InterPro" id="IPR044730">
    <property type="entry name" value="RNase_H-like_dom_plant"/>
</dbReference>
<dbReference type="CDD" id="cd06222">
    <property type="entry name" value="RNase_H_like"/>
    <property type="match status" value="1"/>
</dbReference>
<evidence type="ECO:0000259" key="1">
    <source>
        <dbReference type="Pfam" id="PF13456"/>
    </source>
</evidence>
<gene>
    <name evidence="2" type="ORF">Dsin_018497</name>
</gene>
<dbReference type="PANTHER" id="PTHR47074:SF11">
    <property type="entry name" value="REVERSE TRANSCRIPTASE-LIKE PROTEIN"/>
    <property type="match status" value="1"/>
</dbReference>
<evidence type="ECO:0000313" key="3">
    <source>
        <dbReference type="Proteomes" id="UP001281410"/>
    </source>
</evidence>
<dbReference type="GO" id="GO:0004523">
    <property type="term" value="F:RNA-DNA hybrid ribonuclease activity"/>
    <property type="evidence" value="ECO:0007669"/>
    <property type="project" value="InterPro"/>
</dbReference>
<evidence type="ECO:0000313" key="2">
    <source>
        <dbReference type="EMBL" id="KAK3204451.1"/>
    </source>
</evidence>
<dbReference type="PANTHER" id="PTHR47074">
    <property type="entry name" value="BNAC02G40300D PROTEIN"/>
    <property type="match status" value="1"/>
</dbReference>
<accession>A0AAE0A6Y3</accession>
<name>A0AAE0A6Y3_9ROSI</name>
<dbReference type="AlphaFoldDB" id="A0AAE0A6Y3"/>
<reference evidence="2" key="1">
    <citation type="journal article" date="2023" name="Plant J.">
        <title>Genome sequences and population genomics provide insights into the demographic history, inbreeding, and mutation load of two 'living fossil' tree species of Dipteronia.</title>
        <authorList>
            <person name="Feng Y."/>
            <person name="Comes H.P."/>
            <person name="Chen J."/>
            <person name="Zhu S."/>
            <person name="Lu R."/>
            <person name="Zhang X."/>
            <person name="Li P."/>
            <person name="Qiu J."/>
            <person name="Olsen K.M."/>
            <person name="Qiu Y."/>
        </authorList>
    </citation>
    <scope>NUCLEOTIDE SEQUENCE</scope>
    <source>
        <strain evidence="2">NBL</strain>
    </source>
</reference>
<keyword evidence="3" id="KW-1185">Reference proteome</keyword>